<dbReference type="Pfam" id="PF03479">
    <property type="entry name" value="PCC"/>
    <property type="match status" value="1"/>
</dbReference>
<organism evidence="7 8">
    <name type="scientific">Buddleja alternifolia</name>
    <dbReference type="NCBI Taxonomy" id="168488"/>
    <lineage>
        <taxon>Eukaryota</taxon>
        <taxon>Viridiplantae</taxon>
        <taxon>Streptophyta</taxon>
        <taxon>Embryophyta</taxon>
        <taxon>Tracheophyta</taxon>
        <taxon>Spermatophyta</taxon>
        <taxon>Magnoliopsida</taxon>
        <taxon>eudicotyledons</taxon>
        <taxon>Gunneridae</taxon>
        <taxon>Pentapetalae</taxon>
        <taxon>asterids</taxon>
        <taxon>lamiids</taxon>
        <taxon>Lamiales</taxon>
        <taxon>Scrophulariaceae</taxon>
        <taxon>Buddlejeae</taxon>
        <taxon>Buddleja</taxon>
    </lineage>
</organism>
<comment type="subcellular location">
    <subcellularLocation>
        <location evidence="4">Nucleus</location>
    </subcellularLocation>
</comment>
<dbReference type="InterPro" id="IPR039605">
    <property type="entry name" value="AHL"/>
</dbReference>
<evidence type="ECO:0000313" key="8">
    <source>
        <dbReference type="Proteomes" id="UP000826271"/>
    </source>
</evidence>
<keyword evidence="2 4" id="KW-0238">DNA-binding</keyword>
<gene>
    <name evidence="7" type="ORF">BUALT_Bualt08G0004900</name>
</gene>
<dbReference type="EMBL" id="WHWC01000008">
    <property type="protein sequence ID" value="KAG8377214.1"/>
    <property type="molecule type" value="Genomic_DNA"/>
</dbReference>
<dbReference type="AlphaFoldDB" id="A0AAV6X4A0"/>
<dbReference type="SUPFAM" id="SSF117856">
    <property type="entry name" value="AF0104/ALDC/Ptd012-like"/>
    <property type="match status" value="1"/>
</dbReference>
<dbReference type="GO" id="GO:0005634">
    <property type="term" value="C:nucleus"/>
    <property type="evidence" value="ECO:0007669"/>
    <property type="project" value="UniProtKB-SubCell"/>
</dbReference>
<dbReference type="Gene3D" id="3.30.1330.80">
    <property type="entry name" value="Hypothetical protein, similar to alpha- acetolactate decarboxylase, domain 2"/>
    <property type="match status" value="1"/>
</dbReference>
<keyword evidence="3 4" id="KW-0804">Transcription</keyword>
<evidence type="ECO:0000259" key="6">
    <source>
        <dbReference type="Pfam" id="PF03479"/>
    </source>
</evidence>
<evidence type="ECO:0000256" key="5">
    <source>
        <dbReference type="SAM" id="MobiDB-lite"/>
    </source>
</evidence>
<dbReference type="CDD" id="cd11378">
    <property type="entry name" value="DUF296"/>
    <property type="match status" value="1"/>
</dbReference>
<evidence type="ECO:0000313" key="7">
    <source>
        <dbReference type="EMBL" id="KAG8377214.1"/>
    </source>
</evidence>
<feature type="domain" description="PPC" evidence="6">
    <location>
        <begin position="60"/>
        <end position="135"/>
    </location>
</feature>
<dbReference type="PANTHER" id="PTHR31500">
    <property type="entry name" value="AT-HOOK MOTIF NUCLEAR-LOCALIZED PROTEIN 9"/>
    <property type="match status" value="1"/>
</dbReference>
<dbReference type="GO" id="GO:0003680">
    <property type="term" value="F:minor groove of adenine-thymine-rich DNA binding"/>
    <property type="evidence" value="ECO:0007669"/>
    <property type="project" value="UniProtKB-UniRule"/>
</dbReference>
<dbReference type="PANTHER" id="PTHR31500:SF57">
    <property type="entry name" value="AT-HOOK MOTIF NUCLEAR-LOCALIZED PROTEIN 10"/>
    <property type="match status" value="1"/>
</dbReference>
<evidence type="ECO:0000256" key="2">
    <source>
        <dbReference type="ARBA" id="ARBA00023125"/>
    </source>
</evidence>
<accession>A0AAV6X4A0</accession>
<keyword evidence="8" id="KW-1185">Reference proteome</keyword>
<feature type="compositionally biased region" description="Polar residues" evidence="5">
    <location>
        <begin position="165"/>
        <end position="179"/>
    </location>
</feature>
<feature type="region of interest" description="Disordered" evidence="5">
    <location>
        <begin position="149"/>
        <end position="185"/>
    </location>
</feature>
<evidence type="ECO:0000256" key="1">
    <source>
        <dbReference type="ARBA" id="ARBA00023015"/>
    </source>
</evidence>
<comment type="caution">
    <text evidence="7">The sequence shown here is derived from an EMBL/GenBank/DDBJ whole genome shotgun (WGS) entry which is preliminary data.</text>
</comment>
<reference evidence="7" key="1">
    <citation type="submission" date="2019-10" db="EMBL/GenBank/DDBJ databases">
        <authorList>
            <person name="Zhang R."/>
            <person name="Pan Y."/>
            <person name="Wang J."/>
            <person name="Ma R."/>
            <person name="Yu S."/>
        </authorList>
    </citation>
    <scope>NUCLEOTIDE SEQUENCE</scope>
    <source>
        <strain evidence="7">LA-IB0</strain>
        <tissue evidence="7">Leaf</tissue>
    </source>
</reference>
<keyword evidence="1 4" id="KW-0805">Transcription regulation</keyword>
<proteinExistence type="predicted"/>
<evidence type="ECO:0000256" key="3">
    <source>
        <dbReference type="ARBA" id="ARBA00023163"/>
    </source>
</evidence>
<dbReference type="InterPro" id="IPR005175">
    <property type="entry name" value="PPC_dom"/>
</dbReference>
<comment type="function">
    <text evidence="4">Transcription factor that specifically binds AT-rich DNA sequences related to the nuclear matrix attachment regions (MARs).</text>
</comment>
<comment type="domain">
    <text evidence="4">The PPC domain mediates interactions between AHL proteins.</text>
</comment>
<evidence type="ECO:0000256" key="4">
    <source>
        <dbReference type="RuleBase" id="RU367031"/>
    </source>
</evidence>
<dbReference type="Proteomes" id="UP000826271">
    <property type="component" value="Unassembled WGS sequence"/>
</dbReference>
<keyword evidence="4" id="KW-0539">Nucleus</keyword>
<protein>
    <recommendedName>
        <fullName evidence="4">AT-hook motif nuclear-localized protein</fullName>
    </recommendedName>
</protein>
<sequence length="185" mass="19455">MWRWTTCNSIKSQVNGFTTLDGFHQIGTWVVVHCISTKFVVEWSGGNGRKAEPAVQVAASYLDQTEGYWAMFAGCSIFVQGRFDILSQSGSFILSEMVGQKSRTGGLSIALAGPGGRVLGGTYAGLLVAASPVIVGSFLPEGGKANYMEPSSAPQKMSLGGGAVGTSSLPSRWTPSVSSDRLHSN</sequence>
<name>A0AAV6X4A0_9LAMI</name>